<feature type="non-terminal residue" evidence="1">
    <location>
        <position position="92"/>
    </location>
</feature>
<reference evidence="2" key="1">
    <citation type="submission" date="2012-11" db="EMBL/GenBank/DDBJ databases">
        <authorList>
            <person name="Lucero-Rivera Y.E."/>
            <person name="Tovar-Ramirez D."/>
        </authorList>
    </citation>
    <scope>NUCLEOTIDE SEQUENCE [LARGE SCALE GENOMIC DNA]</scope>
    <source>
        <strain evidence="2">Araruama</strain>
    </source>
</reference>
<organism evidence="1 2">
    <name type="scientific">Candidatus Magnetoglobus multicellularis str. Araruama</name>
    <dbReference type="NCBI Taxonomy" id="890399"/>
    <lineage>
        <taxon>Bacteria</taxon>
        <taxon>Pseudomonadati</taxon>
        <taxon>Thermodesulfobacteriota</taxon>
        <taxon>Desulfobacteria</taxon>
        <taxon>Desulfobacterales</taxon>
        <taxon>Desulfobacteraceae</taxon>
        <taxon>Candidatus Magnetoglobus</taxon>
    </lineage>
</organism>
<evidence type="ECO:0008006" key="3">
    <source>
        <dbReference type="Google" id="ProtNLM"/>
    </source>
</evidence>
<comment type="caution">
    <text evidence="1">The sequence shown here is derived from an EMBL/GenBank/DDBJ whole genome shotgun (WGS) entry which is preliminary data.</text>
</comment>
<accession>A0A1V1NQA2</accession>
<dbReference type="Proteomes" id="UP000189670">
    <property type="component" value="Unassembled WGS sequence"/>
</dbReference>
<evidence type="ECO:0000313" key="1">
    <source>
        <dbReference type="EMBL" id="ETR64754.1"/>
    </source>
</evidence>
<name>A0A1V1NQA2_9BACT</name>
<protein>
    <recommendedName>
        <fullName evidence="3">Carboxypeptidase regulatory-like domain-containing protein</fullName>
    </recommendedName>
</protein>
<dbReference type="EMBL" id="ATBP01003694">
    <property type="protein sequence ID" value="ETR64754.1"/>
    <property type="molecule type" value="Genomic_DNA"/>
</dbReference>
<dbReference type="AlphaFoldDB" id="A0A1V1NQA2"/>
<dbReference type="InterPro" id="IPR008969">
    <property type="entry name" value="CarboxyPept-like_regulatory"/>
</dbReference>
<sequence>MDTISSHYIYQAFALTNNISEASPVTAGTRNVDFVLKSFGSISGRIVNEYGMPLPGVEINAWSSLHSSEKNGNTRSDINGNYTITNLPIAEN</sequence>
<dbReference type="SUPFAM" id="SSF49464">
    <property type="entry name" value="Carboxypeptidase regulatory domain-like"/>
    <property type="match status" value="1"/>
</dbReference>
<evidence type="ECO:0000313" key="2">
    <source>
        <dbReference type="Proteomes" id="UP000189670"/>
    </source>
</evidence>
<proteinExistence type="predicted"/>
<gene>
    <name evidence="1" type="ORF">OMM_15401</name>
</gene>